<keyword evidence="10" id="KW-1185">Reference proteome</keyword>
<dbReference type="Proteomes" id="UP001528850">
    <property type="component" value="Unassembled WGS sequence"/>
</dbReference>
<feature type="transmembrane region" description="Helical" evidence="6">
    <location>
        <begin position="309"/>
        <end position="328"/>
    </location>
</feature>
<reference evidence="9 10" key="1">
    <citation type="journal article" date="2024" name="Curr. Microbiol.">
        <title>Luteibacter sahnii sp. nov., A Novel Yellow-Colored Xanthomonadin Pigment Producing Probiotic Bacterium from Healthy Rice Seed Microbiome.</title>
        <authorList>
            <person name="Jaiswal G."/>
            <person name="Rana R."/>
            <person name="Nayak P.K."/>
            <person name="Chouhan R."/>
            <person name="Gandhi S.G."/>
            <person name="Patel H.K."/>
            <person name="Patil P.B."/>
        </authorList>
    </citation>
    <scope>NUCLEOTIDE SEQUENCE [LARGE SCALE GENOMIC DNA]</scope>
    <source>
        <strain evidence="9 10">PPL201</strain>
    </source>
</reference>
<evidence type="ECO:0000256" key="4">
    <source>
        <dbReference type="ARBA" id="ARBA00022989"/>
    </source>
</evidence>
<dbReference type="Pfam" id="PF12704">
    <property type="entry name" value="MacB_PCD"/>
    <property type="match status" value="1"/>
</dbReference>
<dbReference type="Pfam" id="PF02687">
    <property type="entry name" value="FtsX"/>
    <property type="match status" value="1"/>
</dbReference>
<gene>
    <name evidence="9" type="ORF">P3W24_17520</name>
</gene>
<dbReference type="PANTHER" id="PTHR30572:SF18">
    <property type="entry name" value="ABC-TYPE MACROLIDE FAMILY EXPORT SYSTEM PERMEASE COMPONENT 2"/>
    <property type="match status" value="1"/>
</dbReference>
<dbReference type="InterPro" id="IPR003838">
    <property type="entry name" value="ABC3_permease_C"/>
</dbReference>
<proteinExistence type="predicted"/>
<feature type="domain" description="MacB-like periplasmic core" evidence="8">
    <location>
        <begin position="20"/>
        <end position="255"/>
    </location>
</feature>
<sequence length="432" mass="47839">MLVYYVELAARSLRRTPVVTAFMVLAVGLGIGASMTMLTLVHVMQRDPVPGHSSELFYPQVEPRSATARTKDAEPPSQLTWIDATNLMRSRPDIEQALMVGGKVAVRPPQGQGMAFYAQARYTSGAFFHLFSVPFRHGGAWSREDDDMRAPVAVISRTLADRLFGDADPVGRSLRLEDTSLRIVGVMDTWQPSVQFYDLAPGGYRHADEVFVPLGTARQRALPTEGSIACWGSPDLDHLETTTCTWTQLWVRLRDAGERRDYLDFLRRYSLEQKAAGRFEREPNVRLRNLPEWLAYNRVVPGDVRLQTLLALGFLMVCLVNTVTLMLVRYQRRREEYGVRRALGAPRRAIFAQLIVESGLVGACGGAAGILLAVAGLWLVRSQPADYAHLASLDVGLLIATPLAATVLTILAGVFPAWRACTITPAHVLKLQ</sequence>
<evidence type="ECO:0000256" key="5">
    <source>
        <dbReference type="ARBA" id="ARBA00023136"/>
    </source>
</evidence>
<feature type="transmembrane region" description="Helical" evidence="6">
    <location>
        <begin position="21"/>
        <end position="44"/>
    </location>
</feature>
<keyword evidence="5 6" id="KW-0472">Membrane</keyword>
<keyword evidence="2" id="KW-1003">Cell membrane</keyword>
<evidence type="ECO:0000256" key="2">
    <source>
        <dbReference type="ARBA" id="ARBA00022475"/>
    </source>
</evidence>
<dbReference type="InterPro" id="IPR025857">
    <property type="entry name" value="MacB_PCD"/>
</dbReference>
<feature type="transmembrane region" description="Helical" evidence="6">
    <location>
        <begin position="395"/>
        <end position="418"/>
    </location>
</feature>
<dbReference type="InterPro" id="IPR050250">
    <property type="entry name" value="Macrolide_Exporter_MacB"/>
</dbReference>
<dbReference type="EMBL" id="JARJJS010000007">
    <property type="protein sequence ID" value="MDF4026777.1"/>
    <property type="molecule type" value="Genomic_DNA"/>
</dbReference>
<name>A0ABT6BFE6_9GAMM</name>
<comment type="subcellular location">
    <subcellularLocation>
        <location evidence="1">Cell membrane</location>
        <topology evidence="1">Multi-pass membrane protein</topology>
    </subcellularLocation>
</comment>
<evidence type="ECO:0000259" key="7">
    <source>
        <dbReference type="Pfam" id="PF02687"/>
    </source>
</evidence>
<feature type="transmembrane region" description="Helical" evidence="6">
    <location>
        <begin position="349"/>
        <end position="375"/>
    </location>
</feature>
<protein>
    <submittedName>
        <fullName evidence="9">ABC transporter permease</fullName>
    </submittedName>
</protein>
<evidence type="ECO:0000256" key="1">
    <source>
        <dbReference type="ARBA" id="ARBA00004651"/>
    </source>
</evidence>
<evidence type="ECO:0000313" key="9">
    <source>
        <dbReference type="EMBL" id="MDF4026777.1"/>
    </source>
</evidence>
<evidence type="ECO:0000256" key="3">
    <source>
        <dbReference type="ARBA" id="ARBA00022692"/>
    </source>
</evidence>
<evidence type="ECO:0000259" key="8">
    <source>
        <dbReference type="Pfam" id="PF12704"/>
    </source>
</evidence>
<keyword evidence="4 6" id="KW-1133">Transmembrane helix</keyword>
<accession>A0ABT6BFE6</accession>
<keyword evidence="3 6" id="KW-0812">Transmembrane</keyword>
<evidence type="ECO:0000313" key="10">
    <source>
        <dbReference type="Proteomes" id="UP001528850"/>
    </source>
</evidence>
<dbReference type="PANTHER" id="PTHR30572">
    <property type="entry name" value="MEMBRANE COMPONENT OF TRANSPORTER-RELATED"/>
    <property type="match status" value="1"/>
</dbReference>
<organism evidence="9 10">
    <name type="scientific">Luteibacter sahnii</name>
    <dbReference type="NCBI Taxonomy" id="3021977"/>
    <lineage>
        <taxon>Bacteria</taxon>
        <taxon>Pseudomonadati</taxon>
        <taxon>Pseudomonadota</taxon>
        <taxon>Gammaproteobacteria</taxon>
        <taxon>Lysobacterales</taxon>
        <taxon>Rhodanobacteraceae</taxon>
        <taxon>Luteibacter</taxon>
    </lineage>
</organism>
<evidence type="ECO:0000256" key="6">
    <source>
        <dbReference type="SAM" id="Phobius"/>
    </source>
</evidence>
<comment type="caution">
    <text evidence="9">The sequence shown here is derived from an EMBL/GenBank/DDBJ whole genome shotgun (WGS) entry which is preliminary data.</text>
</comment>
<feature type="domain" description="ABC3 transporter permease C-terminal" evidence="7">
    <location>
        <begin position="310"/>
        <end position="425"/>
    </location>
</feature>